<dbReference type="SUPFAM" id="SSF111126">
    <property type="entry name" value="Ligand-binding domain in the NO signalling and Golgi transport"/>
    <property type="match status" value="1"/>
</dbReference>
<dbReference type="Proteomes" id="UP001233172">
    <property type="component" value="Unassembled WGS sequence"/>
</dbReference>
<feature type="non-terminal residue" evidence="2">
    <location>
        <position position="1"/>
    </location>
</feature>
<dbReference type="AlphaFoldDB" id="A0AAD8F0D2"/>
<dbReference type="PANTHER" id="PTHR45655:SF13">
    <property type="entry name" value="SOLUBLE GUANYLATE CYCLASE GCY-32-RELATED"/>
    <property type="match status" value="1"/>
</dbReference>
<keyword evidence="3" id="KW-1185">Reference proteome</keyword>
<name>A0AAD8F0D2_BIOPF</name>
<feature type="non-terminal residue" evidence="2">
    <location>
        <position position="61"/>
    </location>
</feature>
<dbReference type="GO" id="GO:0019934">
    <property type="term" value="P:cGMP-mediated signaling"/>
    <property type="evidence" value="ECO:0007669"/>
    <property type="project" value="TreeGrafter"/>
</dbReference>
<feature type="domain" description="Heme NO-binding" evidence="1">
    <location>
        <begin position="2"/>
        <end position="61"/>
    </location>
</feature>
<dbReference type="InterPro" id="IPR024096">
    <property type="entry name" value="NO_sig/Golgi_transp_ligand-bd"/>
</dbReference>
<organism evidence="2 3">
    <name type="scientific">Biomphalaria pfeifferi</name>
    <name type="common">Bloodfluke planorb</name>
    <name type="synonym">Freshwater snail</name>
    <dbReference type="NCBI Taxonomy" id="112525"/>
    <lineage>
        <taxon>Eukaryota</taxon>
        <taxon>Metazoa</taxon>
        <taxon>Spiralia</taxon>
        <taxon>Lophotrochozoa</taxon>
        <taxon>Mollusca</taxon>
        <taxon>Gastropoda</taxon>
        <taxon>Heterobranchia</taxon>
        <taxon>Euthyneura</taxon>
        <taxon>Panpulmonata</taxon>
        <taxon>Hygrophila</taxon>
        <taxon>Lymnaeoidea</taxon>
        <taxon>Planorbidae</taxon>
        <taxon>Biomphalaria</taxon>
    </lineage>
</organism>
<dbReference type="GO" id="GO:0070482">
    <property type="term" value="P:response to oxygen levels"/>
    <property type="evidence" value="ECO:0007669"/>
    <property type="project" value="TreeGrafter"/>
</dbReference>
<accession>A0AAD8F0D2</accession>
<dbReference type="GO" id="GO:0008074">
    <property type="term" value="C:guanylate cyclase complex, soluble"/>
    <property type="evidence" value="ECO:0007669"/>
    <property type="project" value="TreeGrafter"/>
</dbReference>
<reference evidence="2" key="2">
    <citation type="submission" date="2023-04" db="EMBL/GenBank/DDBJ databases">
        <authorList>
            <person name="Bu L."/>
            <person name="Lu L."/>
            <person name="Laidemitt M.R."/>
            <person name="Zhang S.M."/>
            <person name="Mutuku M."/>
            <person name="Mkoji G."/>
            <person name="Steinauer M."/>
            <person name="Loker E.S."/>
        </authorList>
    </citation>
    <scope>NUCLEOTIDE SEQUENCE</scope>
    <source>
        <strain evidence="2">KasaAsao</strain>
        <tissue evidence="2">Whole Snail</tissue>
    </source>
</reference>
<protein>
    <submittedName>
        <fullName evidence="2">Guanylate cyclase soluble subunit beta-1</fullName>
    </submittedName>
</protein>
<dbReference type="EMBL" id="JASAOG010000176">
    <property type="protein sequence ID" value="KAK0045726.1"/>
    <property type="molecule type" value="Genomic_DNA"/>
</dbReference>
<sequence>LPVEMVLEVFGDYFITFSLRHGYDDMLRTLGCDMTSFIQNLDSLHSLLALSYDNMVAPSFR</sequence>
<proteinExistence type="predicted"/>
<dbReference type="Pfam" id="PF07700">
    <property type="entry name" value="HNOB"/>
    <property type="match status" value="1"/>
</dbReference>
<evidence type="ECO:0000313" key="3">
    <source>
        <dbReference type="Proteomes" id="UP001233172"/>
    </source>
</evidence>
<dbReference type="InterPro" id="IPR038158">
    <property type="entry name" value="H-NOX_domain_sf"/>
</dbReference>
<dbReference type="Gene3D" id="3.90.1520.10">
    <property type="entry name" value="H-NOX domain"/>
    <property type="match status" value="1"/>
</dbReference>
<dbReference type="GO" id="GO:0020037">
    <property type="term" value="F:heme binding"/>
    <property type="evidence" value="ECO:0007669"/>
    <property type="project" value="InterPro"/>
</dbReference>
<evidence type="ECO:0000313" key="2">
    <source>
        <dbReference type="EMBL" id="KAK0045726.1"/>
    </source>
</evidence>
<dbReference type="InterPro" id="IPR011644">
    <property type="entry name" value="Heme_NO-bd"/>
</dbReference>
<gene>
    <name evidence="2" type="ORF">Bpfe_024849</name>
</gene>
<reference evidence="2" key="1">
    <citation type="journal article" date="2023" name="PLoS Negl. Trop. Dis.">
        <title>A genome sequence for Biomphalaria pfeifferi, the major vector snail for the human-infecting parasite Schistosoma mansoni.</title>
        <authorList>
            <person name="Bu L."/>
            <person name="Lu L."/>
            <person name="Laidemitt M.R."/>
            <person name="Zhang S.M."/>
            <person name="Mutuku M."/>
            <person name="Mkoji G."/>
            <person name="Steinauer M."/>
            <person name="Loker E.S."/>
        </authorList>
    </citation>
    <scope>NUCLEOTIDE SEQUENCE</scope>
    <source>
        <strain evidence="2">KasaAsao</strain>
    </source>
</reference>
<comment type="caution">
    <text evidence="2">The sequence shown here is derived from an EMBL/GenBank/DDBJ whole genome shotgun (WGS) entry which is preliminary data.</text>
</comment>
<evidence type="ECO:0000259" key="1">
    <source>
        <dbReference type="Pfam" id="PF07700"/>
    </source>
</evidence>
<dbReference type="PANTHER" id="PTHR45655">
    <property type="entry name" value="GUANYLATE CYCLASE SOLUBLE SUBUNIT BETA-2"/>
    <property type="match status" value="1"/>
</dbReference>
<dbReference type="GO" id="GO:0004383">
    <property type="term" value="F:guanylate cyclase activity"/>
    <property type="evidence" value="ECO:0007669"/>
    <property type="project" value="TreeGrafter"/>
</dbReference>